<reference evidence="6 7" key="1">
    <citation type="submission" date="2020-08" db="EMBL/GenBank/DDBJ databases">
        <title>Genomic Encyclopedia of Type Strains, Phase IV (KMG-IV): sequencing the most valuable type-strain genomes for metagenomic binning, comparative biology and taxonomic classification.</title>
        <authorList>
            <person name="Goeker M."/>
        </authorList>
    </citation>
    <scope>NUCLEOTIDE SEQUENCE [LARGE SCALE GENOMIC DNA]</scope>
    <source>
        <strain evidence="6 7">DSM 26385</strain>
    </source>
</reference>
<dbReference type="SMART" id="SM00448">
    <property type="entry name" value="REC"/>
    <property type="match status" value="1"/>
</dbReference>
<keyword evidence="3" id="KW-0804">Transcription</keyword>
<dbReference type="Proteomes" id="UP000584824">
    <property type="component" value="Unassembled WGS sequence"/>
</dbReference>
<feature type="domain" description="Response regulatory" evidence="5">
    <location>
        <begin position="3"/>
        <end position="117"/>
    </location>
</feature>
<evidence type="ECO:0000256" key="2">
    <source>
        <dbReference type="ARBA" id="ARBA00023015"/>
    </source>
</evidence>
<dbReference type="AlphaFoldDB" id="A0A7W6JYN3"/>
<dbReference type="SUPFAM" id="SSF52172">
    <property type="entry name" value="CheY-like"/>
    <property type="match status" value="1"/>
</dbReference>
<dbReference type="InterPro" id="IPR050595">
    <property type="entry name" value="Bact_response_regulator"/>
</dbReference>
<dbReference type="Pfam" id="PF00072">
    <property type="entry name" value="Response_reg"/>
    <property type="match status" value="1"/>
</dbReference>
<comment type="caution">
    <text evidence="6">The sequence shown here is derived from an EMBL/GenBank/DDBJ whole genome shotgun (WGS) entry which is preliminary data.</text>
</comment>
<keyword evidence="7" id="KW-1185">Reference proteome</keyword>
<evidence type="ECO:0000259" key="5">
    <source>
        <dbReference type="PROSITE" id="PS50110"/>
    </source>
</evidence>
<dbReference type="GO" id="GO:0000160">
    <property type="term" value="P:phosphorelay signal transduction system"/>
    <property type="evidence" value="ECO:0007669"/>
    <property type="project" value="InterPro"/>
</dbReference>
<name>A0A7W6JYN3_9HYPH</name>
<dbReference type="InterPro" id="IPR011006">
    <property type="entry name" value="CheY-like_superfamily"/>
</dbReference>
<accession>A0A7W6JYN3</accession>
<evidence type="ECO:0000313" key="6">
    <source>
        <dbReference type="EMBL" id="MBB4101967.1"/>
    </source>
</evidence>
<evidence type="ECO:0000256" key="4">
    <source>
        <dbReference type="PROSITE-ProRule" id="PRU00169"/>
    </source>
</evidence>
<dbReference type="PROSITE" id="PS50110">
    <property type="entry name" value="RESPONSE_REGULATORY"/>
    <property type="match status" value="1"/>
</dbReference>
<dbReference type="PANTHER" id="PTHR44591:SF3">
    <property type="entry name" value="RESPONSE REGULATORY DOMAIN-CONTAINING PROTEIN"/>
    <property type="match status" value="1"/>
</dbReference>
<organism evidence="6 7">
    <name type="scientific">Allorhizobium borbori</name>
    <dbReference type="NCBI Taxonomy" id="485907"/>
    <lineage>
        <taxon>Bacteria</taxon>
        <taxon>Pseudomonadati</taxon>
        <taxon>Pseudomonadota</taxon>
        <taxon>Alphaproteobacteria</taxon>
        <taxon>Hyphomicrobiales</taxon>
        <taxon>Rhizobiaceae</taxon>
        <taxon>Rhizobium/Agrobacterium group</taxon>
        <taxon>Allorhizobium</taxon>
    </lineage>
</organism>
<keyword evidence="2" id="KW-0805">Transcription regulation</keyword>
<evidence type="ECO:0000256" key="1">
    <source>
        <dbReference type="ARBA" id="ARBA00022553"/>
    </source>
</evidence>
<evidence type="ECO:0000313" key="7">
    <source>
        <dbReference type="Proteomes" id="UP000584824"/>
    </source>
</evidence>
<dbReference type="InterPro" id="IPR001789">
    <property type="entry name" value="Sig_transdc_resp-reg_receiver"/>
</dbReference>
<dbReference type="RefSeq" id="WP_183789053.1">
    <property type="nucleotide sequence ID" value="NZ_JACIDU010000002.1"/>
</dbReference>
<gene>
    <name evidence="6" type="ORF">GGQ66_000495</name>
</gene>
<feature type="modified residue" description="4-aspartylphosphate" evidence="4">
    <location>
        <position position="52"/>
    </location>
</feature>
<dbReference type="EMBL" id="JACIDU010000002">
    <property type="protein sequence ID" value="MBB4101967.1"/>
    <property type="molecule type" value="Genomic_DNA"/>
</dbReference>
<dbReference type="PANTHER" id="PTHR44591">
    <property type="entry name" value="STRESS RESPONSE REGULATOR PROTEIN 1"/>
    <property type="match status" value="1"/>
</dbReference>
<keyword evidence="1 4" id="KW-0597">Phosphoprotein</keyword>
<protein>
    <submittedName>
        <fullName evidence="6">Two-component system chemotaxis response regulator CheY</fullName>
    </submittedName>
</protein>
<dbReference type="Gene3D" id="3.40.50.2300">
    <property type="match status" value="1"/>
</dbReference>
<evidence type="ECO:0000256" key="3">
    <source>
        <dbReference type="ARBA" id="ARBA00023163"/>
    </source>
</evidence>
<sequence>MKRLMIVDGSDIVRKVGRRILSELGFLVSEARDAREGRERCEADLPDVVIIDAGMEDALDLVTELKQLANGREIRIFYCLVENDLKRMMTAKRAGATDFLLKPFDRRSLTSAFAEIQTAA</sequence>
<proteinExistence type="predicted"/>